<comment type="caution">
    <text evidence="7">The sequence shown here is derived from an EMBL/GenBank/DDBJ whole genome shotgun (WGS) entry which is preliminary data.</text>
</comment>
<sequence length="144" mass="16909">MLKQLVFIILSIELLTSSEVFVQGVGFSKRRFWVDIENGFRNNPIEVHCDYNDNEIGRYTIAPQNYVNVTFKTQPKEQAFVVCEIIIPKDKLKSGPMLVFSDYFGQDDNFVAGRHLVWRSMVGGIFRYKFTDKMYYIHKHWVNA</sequence>
<keyword evidence="8" id="KW-1185">Reference proteome</keyword>
<feature type="signal peptide" evidence="6">
    <location>
        <begin position="1"/>
        <end position="17"/>
    </location>
</feature>
<dbReference type="GO" id="GO:0060320">
    <property type="term" value="P:rejection of self pollen"/>
    <property type="evidence" value="ECO:0007669"/>
    <property type="project" value="UniProtKB-KW"/>
</dbReference>
<evidence type="ECO:0000313" key="7">
    <source>
        <dbReference type="EMBL" id="KAK9733702.1"/>
    </source>
</evidence>
<evidence type="ECO:0000256" key="2">
    <source>
        <dbReference type="ARBA" id="ARBA00005581"/>
    </source>
</evidence>
<comment type="similarity">
    <text evidence="2">Belongs to the plant self-incompatibility (S1) protein family.</text>
</comment>
<keyword evidence="3" id="KW-0713">Self-incompatibility</keyword>
<dbReference type="AlphaFoldDB" id="A0AAW1LJ55"/>
<organism evidence="7 8">
    <name type="scientific">Saponaria officinalis</name>
    <name type="common">Common soapwort</name>
    <name type="synonym">Lychnis saponaria</name>
    <dbReference type="NCBI Taxonomy" id="3572"/>
    <lineage>
        <taxon>Eukaryota</taxon>
        <taxon>Viridiplantae</taxon>
        <taxon>Streptophyta</taxon>
        <taxon>Embryophyta</taxon>
        <taxon>Tracheophyta</taxon>
        <taxon>Spermatophyta</taxon>
        <taxon>Magnoliopsida</taxon>
        <taxon>eudicotyledons</taxon>
        <taxon>Gunneridae</taxon>
        <taxon>Pentapetalae</taxon>
        <taxon>Caryophyllales</taxon>
        <taxon>Caryophyllaceae</taxon>
        <taxon>Caryophylleae</taxon>
        <taxon>Saponaria</taxon>
    </lineage>
</organism>
<evidence type="ECO:0000256" key="6">
    <source>
        <dbReference type="SAM" id="SignalP"/>
    </source>
</evidence>
<proteinExistence type="inferred from homology"/>
<keyword evidence="5 6" id="KW-0732">Signal</keyword>
<evidence type="ECO:0000256" key="5">
    <source>
        <dbReference type="ARBA" id="ARBA00022729"/>
    </source>
</evidence>
<dbReference type="InterPro" id="IPR010264">
    <property type="entry name" value="Self-incomp_S1"/>
</dbReference>
<evidence type="ECO:0000256" key="1">
    <source>
        <dbReference type="ARBA" id="ARBA00004613"/>
    </source>
</evidence>
<evidence type="ECO:0008006" key="9">
    <source>
        <dbReference type="Google" id="ProtNLM"/>
    </source>
</evidence>
<comment type="subcellular location">
    <subcellularLocation>
        <location evidence="1">Secreted</location>
    </subcellularLocation>
</comment>
<dbReference type="EMBL" id="JBDFQZ010000004">
    <property type="protein sequence ID" value="KAK9733702.1"/>
    <property type="molecule type" value="Genomic_DNA"/>
</dbReference>
<name>A0AAW1LJ55_SAPOF</name>
<feature type="chain" id="PRO_5043844775" description="S-protein homolog" evidence="6">
    <location>
        <begin position="18"/>
        <end position="144"/>
    </location>
</feature>
<dbReference type="GO" id="GO:0005576">
    <property type="term" value="C:extracellular region"/>
    <property type="evidence" value="ECO:0007669"/>
    <property type="project" value="UniProtKB-SubCell"/>
</dbReference>
<reference evidence="7" key="1">
    <citation type="submission" date="2024-03" db="EMBL/GenBank/DDBJ databases">
        <title>WGS assembly of Saponaria officinalis var. Norfolk2.</title>
        <authorList>
            <person name="Jenkins J."/>
            <person name="Shu S."/>
            <person name="Grimwood J."/>
            <person name="Barry K."/>
            <person name="Goodstein D."/>
            <person name="Schmutz J."/>
            <person name="Leebens-Mack J."/>
            <person name="Osbourn A."/>
        </authorList>
    </citation>
    <scope>NUCLEOTIDE SEQUENCE [LARGE SCALE GENOMIC DNA]</scope>
    <source>
        <strain evidence="7">JIC</strain>
    </source>
</reference>
<gene>
    <name evidence="7" type="ORF">RND81_04G085800</name>
</gene>
<evidence type="ECO:0000256" key="3">
    <source>
        <dbReference type="ARBA" id="ARBA00022471"/>
    </source>
</evidence>
<keyword evidence="4" id="KW-0964">Secreted</keyword>
<accession>A0AAW1LJ55</accession>
<evidence type="ECO:0000256" key="4">
    <source>
        <dbReference type="ARBA" id="ARBA00022525"/>
    </source>
</evidence>
<protein>
    <recommendedName>
        <fullName evidence="9">S-protein homolog</fullName>
    </recommendedName>
</protein>
<evidence type="ECO:0000313" key="8">
    <source>
        <dbReference type="Proteomes" id="UP001443914"/>
    </source>
</evidence>
<dbReference type="Pfam" id="PF05938">
    <property type="entry name" value="Self-incomp_S1"/>
    <property type="match status" value="1"/>
</dbReference>
<dbReference type="Proteomes" id="UP001443914">
    <property type="component" value="Unassembled WGS sequence"/>
</dbReference>